<accession>A0AAV9JF69</accession>
<dbReference type="AlphaFoldDB" id="A0AAV9JF69"/>
<proteinExistence type="predicted"/>
<dbReference type="EMBL" id="JAVFHQ010000029">
    <property type="protein sequence ID" value="KAK4543777.1"/>
    <property type="molecule type" value="Genomic_DNA"/>
</dbReference>
<comment type="caution">
    <text evidence="1">The sequence shown here is derived from an EMBL/GenBank/DDBJ whole genome shotgun (WGS) entry which is preliminary data.</text>
</comment>
<dbReference type="Proteomes" id="UP001324427">
    <property type="component" value="Unassembled WGS sequence"/>
</dbReference>
<evidence type="ECO:0008006" key="3">
    <source>
        <dbReference type="Google" id="ProtNLM"/>
    </source>
</evidence>
<keyword evidence="2" id="KW-1185">Reference proteome</keyword>
<evidence type="ECO:0000313" key="1">
    <source>
        <dbReference type="EMBL" id="KAK4543777.1"/>
    </source>
</evidence>
<name>A0AAV9JF69_9PEZI</name>
<sequence>MSILQSCLLHQQTIFFQVPQPADPANGIFSATLAAPRINNGPLSHPRPENALNPQYAVNTAVNRVFGDLDVVKCIVDQLVTAYSPLDLNDLADLQDFENLPLGAGLGTEACRHAYSRRWQVNIFTETCSAGTWPSFTTSPAQAVRMFEVRFIFELNLSRGGDASNDWDMSWGDCNDIDARFPNLKTATFVLQFDRNFDHIVEFCDEDPENRVSMERFIAFLVDRVRADYGGLDERLVAVEDFTSAGLEVGLDMRSIASDVVAVHLLEHLGDMVYV</sequence>
<evidence type="ECO:0000313" key="2">
    <source>
        <dbReference type="Proteomes" id="UP001324427"/>
    </source>
</evidence>
<organism evidence="1 2">
    <name type="scientific">Oleoguttula mirabilis</name>
    <dbReference type="NCBI Taxonomy" id="1507867"/>
    <lineage>
        <taxon>Eukaryota</taxon>
        <taxon>Fungi</taxon>
        <taxon>Dikarya</taxon>
        <taxon>Ascomycota</taxon>
        <taxon>Pezizomycotina</taxon>
        <taxon>Dothideomycetes</taxon>
        <taxon>Dothideomycetidae</taxon>
        <taxon>Mycosphaerellales</taxon>
        <taxon>Teratosphaeriaceae</taxon>
        <taxon>Oleoguttula</taxon>
    </lineage>
</organism>
<protein>
    <recommendedName>
        <fullName evidence="3">EF-hand domain-containing protein</fullName>
    </recommendedName>
</protein>
<gene>
    <name evidence="1" type="ORF">LTR36_004810</name>
</gene>
<reference evidence="1 2" key="1">
    <citation type="submission" date="2021-11" db="EMBL/GenBank/DDBJ databases">
        <title>Black yeast isolated from Biological Soil Crust.</title>
        <authorList>
            <person name="Kurbessoian T."/>
        </authorList>
    </citation>
    <scope>NUCLEOTIDE SEQUENCE [LARGE SCALE GENOMIC DNA]</scope>
    <source>
        <strain evidence="1 2">CCFEE 5522</strain>
    </source>
</reference>